<evidence type="ECO:0000256" key="8">
    <source>
        <dbReference type="PROSITE-ProRule" id="PRU00339"/>
    </source>
</evidence>
<proteinExistence type="inferred from homology"/>
<dbReference type="InterPro" id="IPR037919">
    <property type="entry name" value="OGT"/>
</dbReference>
<feature type="chain" id="PRO_5043920869" description="protein O-GlcNAc transferase" evidence="9">
    <location>
        <begin position="21"/>
        <end position="806"/>
    </location>
</feature>
<accession>A0AAV2YIQ5</accession>
<gene>
    <name evidence="12" type="ORF">N0F65_005523</name>
</gene>
<dbReference type="AlphaFoldDB" id="A0AAV2YIQ5"/>
<dbReference type="InterPro" id="IPR011990">
    <property type="entry name" value="TPR-like_helical_dom_sf"/>
</dbReference>
<evidence type="ECO:0000313" key="13">
    <source>
        <dbReference type="Proteomes" id="UP001146120"/>
    </source>
</evidence>
<sequence>MVAAAVLVVVAAVLVVVAVAVGAGDYSGWDVTRVREHLRALYANGEIVELEAAAREIIRTNPHVQRDLSSPSVYQYLGVAQFSLGKLEEATTAFEQAVRLNDDDVQSWVHLGNCYLYQMKLAKATTALEVAVLHKGAAHESHRLFKARNWMADWQDREELLDVSLEHLRREIADHKPTDVNALDFVELLAPLAHRLNGNLRIGFVSSDFGVHPVATLIRGLVSLLSSQRNNAIVYCFSLTPATSWWKRNISRSVDHMVSLSGKNPIEAARVIKSHRIDVLVDLNGYTLHSGLPVLAHRPSPVQISYLGFPMTTGAPFIDYFISDPISSPADISPSSFTEKLLLLPSHYIVNDHLQMLGHTIEGPRPTFADATGDRRDETPFVFATFSNWQKMDPVQFGAWMEILLRVPDSVMWFLRYSGHEEAEIHLKDEAKAHGVDGENRLIFSKLSPWINHTLPKRMADIVLDTALKNGHTTMIDALWAGVPLITLEGTHMSNRAGSSALHSLGLGNIVVNSMKDYVDVTVHLATNLPLLAQLRRDVEDRRSRFPLFDTSGYTGRFASAMQSAWEVKKLQASQVGKTNKSMQLFFETNLGQPRHNPTQLSPLSALGDNHVVDEFEVLVQSAIDAKNPMRLHIGGHTRREGWWVVDIDESNQVADFVLAMDNLYPFPDRSVEAIYASHVLEHCHYGLGGEVKDTLREWHRVLKPGGNLYVAVPDLFTLSSLFVSKRSSNQERFSIMRMMFGGQTNPFDVHKVGFDFPILAQYLENAGFCDVQQVDDFRLFQDTSVMKFKNKPISLNVKASACASR</sequence>
<dbReference type="Gene3D" id="3.40.50.11380">
    <property type="match status" value="1"/>
</dbReference>
<dbReference type="SMART" id="SM00028">
    <property type="entry name" value="TPR"/>
    <property type="match status" value="2"/>
</dbReference>
<dbReference type="GO" id="GO:0008757">
    <property type="term" value="F:S-adenosylmethionine-dependent methyltransferase activity"/>
    <property type="evidence" value="ECO:0007669"/>
    <property type="project" value="InterPro"/>
</dbReference>
<comment type="pathway">
    <text evidence="1">Protein modification; protein glycosylation.</text>
</comment>
<evidence type="ECO:0000256" key="4">
    <source>
        <dbReference type="ARBA" id="ARBA00022676"/>
    </source>
</evidence>
<evidence type="ECO:0000256" key="9">
    <source>
        <dbReference type="SAM" id="SignalP"/>
    </source>
</evidence>
<evidence type="ECO:0000256" key="7">
    <source>
        <dbReference type="ARBA" id="ARBA00022803"/>
    </source>
</evidence>
<dbReference type="Pfam" id="PF08241">
    <property type="entry name" value="Methyltransf_11"/>
    <property type="match status" value="1"/>
</dbReference>
<feature type="domain" description="Methyltransferase type 11" evidence="10">
    <location>
        <begin position="660"/>
        <end position="710"/>
    </location>
</feature>
<dbReference type="GO" id="GO:0006493">
    <property type="term" value="P:protein O-linked glycosylation"/>
    <property type="evidence" value="ECO:0007669"/>
    <property type="project" value="InterPro"/>
</dbReference>
<evidence type="ECO:0000256" key="2">
    <source>
        <dbReference type="ARBA" id="ARBA00005386"/>
    </source>
</evidence>
<feature type="domain" description="O-GlcNAc transferase C-terminal" evidence="11">
    <location>
        <begin position="380"/>
        <end position="555"/>
    </location>
</feature>
<evidence type="ECO:0000256" key="1">
    <source>
        <dbReference type="ARBA" id="ARBA00004922"/>
    </source>
</evidence>
<keyword evidence="6" id="KW-0677">Repeat</keyword>
<evidence type="ECO:0000256" key="6">
    <source>
        <dbReference type="ARBA" id="ARBA00022737"/>
    </source>
</evidence>
<dbReference type="InterPro" id="IPR019734">
    <property type="entry name" value="TPR_rpt"/>
</dbReference>
<comment type="similarity">
    <text evidence="2">Belongs to the glycosyltransferase 41 family. O-GlcNAc transferase subfamily.</text>
</comment>
<dbReference type="PROSITE" id="PS50005">
    <property type="entry name" value="TPR"/>
    <property type="match status" value="1"/>
</dbReference>
<dbReference type="SUPFAM" id="SSF53335">
    <property type="entry name" value="S-adenosyl-L-methionine-dependent methyltransferases"/>
    <property type="match status" value="1"/>
</dbReference>
<evidence type="ECO:0000259" key="10">
    <source>
        <dbReference type="Pfam" id="PF08241"/>
    </source>
</evidence>
<dbReference type="Gene3D" id="1.25.40.10">
    <property type="entry name" value="Tetratricopeptide repeat domain"/>
    <property type="match status" value="1"/>
</dbReference>
<dbReference type="SUPFAM" id="SSF48452">
    <property type="entry name" value="TPR-like"/>
    <property type="match status" value="1"/>
</dbReference>
<comment type="caution">
    <text evidence="12">The sequence shown here is derived from an EMBL/GenBank/DDBJ whole genome shotgun (WGS) entry which is preliminary data.</text>
</comment>
<dbReference type="PANTHER" id="PTHR44366">
    <property type="entry name" value="UDP-N-ACETYLGLUCOSAMINE--PEPTIDE N-ACETYLGLUCOSAMINYLTRANSFERASE 110 KDA SUBUNIT"/>
    <property type="match status" value="1"/>
</dbReference>
<keyword evidence="9" id="KW-0732">Signal</keyword>
<organism evidence="12 13">
    <name type="scientific">Lagenidium giganteum</name>
    <dbReference type="NCBI Taxonomy" id="4803"/>
    <lineage>
        <taxon>Eukaryota</taxon>
        <taxon>Sar</taxon>
        <taxon>Stramenopiles</taxon>
        <taxon>Oomycota</taxon>
        <taxon>Peronosporomycetes</taxon>
        <taxon>Pythiales</taxon>
        <taxon>Pythiaceae</taxon>
    </lineage>
</organism>
<feature type="repeat" description="TPR" evidence="8">
    <location>
        <begin position="71"/>
        <end position="104"/>
    </location>
</feature>
<dbReference type="Pfam" id="PF13844">
    <property type="entry name" value="Glyco_transf_41"/>
    <property type="match status" value="2"/>
</dbReference>
<feature type="domain" description="O-GlcNAc transferase C-terminal" evidence="11">
    <location>
        <begin position="195"/>
        <end position="362"/>
    </location>
</feature>
<evidence type="ECO:0000256" key="3">
    <source>
        <dbReference type="ARBA" id="ARBA00011970"/>
    </source>
</evidence>
<keyword evidence="7 8" id="KW-0802">TPR repeat</keyword>
<evidence type="ECO:0000259" key="11">
    <source>
        <dbReference type="Pfam" id="PF13844"/>
    </source>
</evidence>
<dbReference type="Proteomes" id="UP001146120">
    <property type="component" value="Unassembled WGS sequence"/>
</dbReference>
<keyword evidence="4" id="KW-0328">Glycosyltransferase</keyword>
<feature type="signal peptide" evidence="9">
    <location>
        <begin position="1"/>
        <end position="20"/>
    </location>
</feature>
<protein>
    <recommendedName>
        <fullName evidence="3">protein O-GlcNAc transferase</fullName>
        <ecNumber evidence="3">2.4.1.255</ecNumber>
    </recommendedName>
</protein>
<dbReference type="InterPro" id="IPR029063">
    <property type="entry name" value="SAM-dependent_MTases_sf"/>
</dbReference>
<dbReference type="EC" id="2.4.1.255" evidence="3"/>
<keyword evidence="13" id="KW-1185">Reference proteome</keyword>
<name>A0AAV2YIQ5_9STRA</name>
<dbReference type="InterPro" id="IPR029489">
    <property type="entry name" value="OGT/SEC/SPY_C"/>
</dbReference>
<reference evidence="12" key="1">
    <citation type="submission" date="2022-11" db="EMBL/GenBank/DDBJ databases">
        <authorList>
            <person name="Morgan W.R."/>
            <person name="Tartar A."/>
        </authorList>
    </citation>
    <scope>NUCLEOTIDE SEQUENCE</scope>
    <source>
        <strain evidence="12">ARSEF 373</strain>
    </source>
</reference>
<dbReference type="Gene3D" id="3.40.50.2000">
    <property type="entry name" value="Glycogen Phosphorylase B"/>
    <property type="match status" value="1"/>
</dbReference>
<dbReference type="GO" id="GO:0097363">
    <property type="term" value="F:protein O-acetylglucosaminyltransferase activity"/>
    <property type="evidence" value="ECO:0007669"/>
    <property type="project" value="UniProtKB-EC"/>
</dbReference>
<reference evidence="12" key="2">
    <citation type="journal article" date="2023" name="Microbiol Resour">
        <title>Decontamination and Annotation of the Draft Genome Sequence of the Oomycete Lagenidium giganteum ARSEF 373.</title>
        <authorList>
            <person name="Morgan W.R."/>
            <person name="Tartar A."/>
        </authorList>
    </citation>
    <scope>NUCLEOTIDE SEQUENCE</scope>
    <source>
        <strain evidence="12">ARSEF 373</strain>
    </source>
</reference>
<evidence type="ECO:0000256" key="5">
    <source>
        <dbReference type="ARBA" id="ARBA00022679"/>
    </source>
</evidence>
<evidence type="ECO:0000313" key="12">
    <source>
        <dbReference type="EMBL" id="DAZ93173.1"/>
    </source>
</evidence>
<dbReference type="PANTHER" id="PTHR44366:SF1">
    <property type="entry name" value="UDP-N-ACETYLGLUCOSAMINE--PEPTIDE N-ACETYLGLUCOSAMINYLTRANSFERASE 110 KDA SUBUNIT"/>
    <property type="match status" value="1"/>
</dbReference>
<dbReference type="EMBL" id="DAKRPA010000339">
    <property type="protein sequence ID" value="DAZ93173.1"/>
    <property type="molecule type" value="Genomic_DNA"/>
</dbReference>
<keyword evidence="5" id="KW-0808">Transferase</keyword>
<dbReference type="Gene3D" id="3.40.50.150">
    <property type="entry name" value="Vaccinia Virus protein VP39"/>
    <property type="match status" value="1"/>
</dbReference>
<dbReference type="InterPro" id="IPR013216">
    <property type="entry name" value="Methyltransf_11"/>
</dbReference>